<reference evidence="9 15" key="3">
    <citation type="journal article" date="2019" name="Nat. Med.">
        <title>A library of human gut bacterial isolates paired with longitudinal multiomics data enables mechanistic microbiome research.</title>
        <authorList>
            <person name="Poyet M."/>
            <person name="Groussin M."/>
            <person name="Gibbons S.M."/>
            <person name="Avila-Pacheco J."/>
            <person name="Jiang X."/>
            <person name="Kearney S.M."/>
            <person name="Perrotta A.R."/>
            <person name="Berdy B."/>
            <person name="Zhao S."/>
            <person name="Lieberman T.D."/>
            <person name="Swanson P.K."/>
            <person name="Smith M."/>
            <person name="Roesemann S."/>
            <person name="Alexander J.E."/>
            <person name="Rich S.A."/>
            <person name="Livny J."/>
            <person name="Vlamakis H."/>
            <person name="Clish C."/>
            <person name="Bullock K."/>
            <person name="Deik A."/>
            <person name="Scott J."/>
            <person name="Pierce K.A."/>
            <person name="Xavier R.J."/>
            <person name="Alm E.J."/>
        </authorList>
    </citation>
    <scope>NUCLEOTIDE SEQUENCE [LARGE SCALE GENOMIC DNA]</scope>
    <source>
        <strain evidence="9 15">BIOML-A4</strain>
    </source>
</reference>
<protein>
    <submittedName>
        <fullName evidence="9">PTS cellobiose transporter subunit IIA</fullName>
    </submittedName>
</protein>
<proteinExistence type="predicted"/>
<keyword evidence="6" id="KW-0479">Metal-binding</keyword>
<reference evidence="11 14" key="1">
    <citation type="submission" date="2016-11" db="EMBL/GenBank/DDBJ databases">
        <title>The potential of Streptococcus salivarius to inhibit the production of volatile sulphur compounds in the oral cavity.</title>
        <authorList>
            <person name="Sun L."/>
            <person name="Li Z."/>
            <person name="Jin D."/>
            <person name="Zhao H."/>
        </authorList>
    </citation>
    <scope>NUCLEOTIDE SEQUENCE [LARGE SCALE GENOMIC DNA]</scope>
    <source>
        <strain evidence="11 14">ICDC2</strain>
    </source>
</reference>
<evidence type="ECO:0000313" key="16">
    <source>
        <dbReference type="Proteomes" id="UP000516705"/>
    </source>
</evidence>
<evidence type="ECO:0000256" key="5">
    <source>
        <dbReference type="PIRSR" id="PIRSR000699-1"/>
    </source>
</evidence>
<dbReference type="GO" id="GO:0009401">
    <property type="term" value="P:phosphoenolpyruvate-dependent sugar phosphotransferase system"/>
    <property type="evidence" value="ECO:0007669"/>
    <property type="project" value="UniProtKB-KW"/>
</dbReference>
<evidence type="ECO:0000256" key="3">
    <source>
        <dbReference type="ARBA" id="ARBA00022679"/>
    </source>
</evidence>
<evidence type="ECO:0000313" key="8">
    <source>
        <dbReference type="EMBL" id="MDB8605495.1"/>
    </source>
</evidence>
<keyword evidence="3" id="KW-0808">Transferase</keyword>
<comment type="cofactor">
    <cofactor evidence="6">
        <name>Mg(2+)</name>
        <dbReference type="ChEBI" id="CHEBI:18420"/>
    </cofactor>
    <text evidence="6">Binds 1 Mg(2+) ion per trimer.</text>
</comment>
<dbReference type="EMBL" id="NSIW01000016">
    <property type="protein sequence ID" value="PZD55948.1"/>
    <property type="molecule type" value="Genomic_DNA"/>
</dbReference>
<keyword evidence="4" id="KW-0598">Phosphotransferase system</keyword>
<dbReference type="SUPFAM" id="SSF46973">
    <property type="entry name" value="Enzyme IIa from lactose specific PTS, IIa-lac"/>
    <property type="match status" value="1"/>
</dbReference>
<evidence type="ECO:0000313" key="15">
    <source>
        <dbReference type="Proteomes" id="UP000439678"/>
    </source>
</evidence>
<dbReference type="PANTHER" id="PTHR34382:SF7">
    <property type="entry name" value="PTS SYSTEM N,N'-DIACETYLCHITOBIOSE-SPECIFIC EIIA COMPONENT"/>
    <property type="match status" value="1"/>
</dbReference>
<keyword evidence="2" id="KW-0762">Sugar transport</keyword>
<dbReference type="Proteomes" id="UP000439678">
    <property type="component" value="Unassembled WGS sequence"/>
</dbReference>
<dbReference type="PANTHER" id="PTHR34382">
    <property type="entry name" value="PTS SYSTEM N,N'-DIACETYLCHITOBIOSE-SPECIFIC EIIA COMPONENT"/>
    <property type="match status" value="1"/>
</dbReference>
<accession>A0A1V0H8U1</accession>
<evidence type="ECO:0000256" key="2">
    <source>
        <dbReference type="ARBA" id="ARBA00022597"/>
    </source>
</evidence>
<dbReference type="PROSITE" id="PS51095">
    <property type="entry name" value="PTS_EIIA_TYPE_3"/>
    <property type="match status" value="1"/>
</dbReference>
<evidence type="ECO:0000313" key="10">
    <source>
        <dbReference type="EMBL" id="PZD55948.1"/>
    </source>
</evidence>
<dbReference type="EMBL" id="CP018187">
    <property type="protein sequence ID" value="QGU81166.1"/>
    <property type="molecule type" value="Genomic_DNA"/>
</dbReference>
<gene>
    <name evidence="10" type="primary">celC</name>
    <name evidence="11" type="ORF">BSR19_08585</name>
    <name evidence="10" type="ORF">CKU37_08115</name>
    <name evidence="9" type="ORF">GMC65_09740</name>
    <name evidence="12" type="ORF">HRE60_07735</name>
    <name evidence="8" type="ORF">PNU22_03240</name>
</gene>
<evidence type="ECO:0000313" key="9">
    <source>
        <dbReference type="EMBL" id="MTR28620.1"/>
    </source>
</evidence>
<dbReference type="InterPro" id="IPR003188">
    <property type="entry name" value="PTS_IIA_lac/cel"/>
</dbReference>
<sequence>MNQEELQVAAFEIILHSGTARTEIHEAFADMREGRFDEAEAKLDHSNEEILEAHHAQTKLLQDYASGVEIKIEIIMVHAQDHLMTTMTLLEVAKEMLVLHRKVG</sequence>
<evidence type="ECO:0000313" key="14">
    <source>
        <dbReference type="Proteomes" id="UP000422997"/>
    </source>
</evidence>
<dbReference type="GO" id="GO:0016740">
    <property type="term" value="F:transferase activity"/>
    <property type="evidence" value="ECO:0007669"/>
    <property type="project" value="UniProtKB-KW"/>
</dbReference>
<evidence type="ECO:0000256" key="6">
    <source>
        <dbReference type="PIRSR" id="PIRSR000699-2"/>
    </source>
</evidence>
<keyword evidence="6" id="KW-0460">Magnesium</keyword>
<evidence type="ECO:0000256" key="1">
    <source>
        <dbReference type="ARBA" id="ARBA00022448"/>
    </source>
</evidence>
<dbReference type="EMBL" id="JAQMJO010000002">
    <property type="protein sequence ID" value="MDB8605495.1"/>
    <property type="molecule type" value="Genomic_DNA"/>
</dbReference>
<dbReference type="RefSeq" id="WP_003096270.1">
    <property type="nucleotide sequence ID" value="NZ_CABIZY010000006.1"/>
</dbReference>
<evidence type="ECO:0000313" key="11">
    <source>
        <dbReference type="EMBL" id="QGU81166.1"/>
    </source>
</evidence>
<evidence type="ECO:0000313" key="12">
    <source>
        <dbReference type="EMBL" id="QMI51562.1"/>
    </source>
</evidence>
<dbReference type="CDD" id="cd00215">
    <property type="entry name" value="PTS_IIA_lac"/>
    <property type="match status" value="1"/>
</dbReference>
<evidence type="ECO:0000256" key="4">
    <source>
        <dbReference type="ARBA" id="ARBA00022683"/>
    </source>
</evidence>
<feature type="active site" description="Tele-phosphohistidine intermediate" evidence="5">
    <location>
        <position position="78"/>
    </location>
</feature>
<dbReference type="AlphaFoldDB" id="A0A1V0H8U1"/>
<feature type="modified residue" description="Phosphohistidine; by HPr" evidence="7">
    <location>
        <position position="78"/>
    </location>
</feature>
<reference evidence="8" key="5">
    <citation type="submission" date="2023-01" db="EMBL/GenBank/DDBJ databases">
        <title>Human gut microbiome strain richness.</title>
        <authorList>
            <person name="Chen-Liaw A."/>
        </authorList>
    </citation>
    <scope>NUCLEOTIDE SEQUENCE</scope>
    <source>
        <strain evidence="8">1001283st1_B9_1001283B150217_161031</strain>
    </source>
</reference>
<feature type="binding site" evidence="6">
    <location>
        <position position="81"/>
    </location>
    <ligand>
        <name>Mg(2+)</name>
        <dbReference type="ChEBI" id="CHEBI:18420"/>
        <note>ligand shared between all trimeric partners</note>
    </ligand>
</feature>
<organism evidence="9 15">
    <name type="scientific">Streptococcus salivarius</name>
    <dbReference type="NCBI Taxonomy" id="1304"/>
    <lineage>
        <taxon>Bacteria</taxon>
        <taxon>Bacillati</taxon>
        <taxon>Bacillota</taxon>
        <taxon>Bacilli</taxon>
        <taxon>Lactobacillales</taxon>
        <taxon>Streptococcaceae</taxon>
        <taxon>Streptococcus</taxon>
    </lineage>
</organism>
<dbReference type="Gene3D" id="1.20.58.80">
    <property type="entry name" value="Phosphotransferase system, lactose/cellobiose-type IIA subunit"/>
    <property type="match status" value="1"/>
</dbReference>
<dbReference type="EMBL" id="WMYO01000011">
    <property type="protein sequence ID" value="MTR28620.1"/>
    <property type="molecule type" value="Genomic_DNA"/>
</dbReference>
<name>A0A1V0H8U1_STRSL</name>
<keyword evidence="1" id="KW-0813">Transport</keyword>
<dbReference type="Proteomes" id="UP000516705">
    <property type="component" value="Chromosome"/>
</dbReference>
<dbReference type="Pfam" id="PF02255">
    <property type="entry name" value="PTS_IIA"/>
    <property type="match status" value="1"/>
</dbReference>
<dbReference type="EMBL" id="CP054153">
    <property type="protein sequence ID" value="QMI51562.1"/>
    <property type="molecule type" value="Genomic_DNA"/>
</dbReference>
<reference evidence="10 13" key="2">
    <citation type="submission" date="2017-08" db="EMBL/GenBank/DDBJ databases">
        <title>Streptococcus salivarius strain HS0302 Genome.</title>
        <authorList>
            <person name="Smith J."/>
            <person name="Deng P."/>
            <person name="Geng M."/>
        </authorList>
    </citation>
    <scope>NUCLEOTIDE SEQUENCE [LARGE SCALE GENOMIC DNA]</scope>
    <source>
        <strain evidence="10 13">HS0302</strain>
    </source>
</reference>
<dbReference type="Proteomes" id="UP001212483">
    <property type="component" value="Unassembled WGS sequence"/>
</dbReference>
<dbReference type="Proteomes" id="UP000422997">
    <property type="component" value="Chromosome"/>
</dbReference>
<dbReference type="GO" id="GO:0046872">
    <property type="term" value="F:metal ion binding"/>
    <property type="evidence" value="ECO:0007669"/>
    <property type="project" value="UniProtKB-KW"/>
</dbReference>
<dbReference type="PIRSF" id="PIRSF000699">
    <property type="entry name" value="PTS_IILac_III"/>
    <property type="match status" value="1"/>
</dbReference>
<evidence type="ECO:0000256" key="7">
    <source>
        <dbReference type="PROSITE-ProRule" id="PRU00418"/>
    </source>
</evidence>
<dbReference type="NCBIfam" id="NF007156">
    <property type="entry name" value="PRK09591.1"/>
    <property type="match status" value="1"/>
</dbReference>
<evidence type="ECO:0000313" key="13">
    <source>
        <dbReference type="Proteomes" id="UP000248776"/>
    </source>
</evidence>
<dbReference type="Proteomes" id="UP000248776">
    <property type="component" value="Unassembled WGS sequence"/>
</dbReference>
<dbReference type="InterPro" id="IPR036542">
    <property type="entry name" value="PTS_IIA_lac/cel_sf"/>
</dbReference>
<reference evidence="12 16" key="4">
    <citation type="journal article" date="2020" name="Microbiol. Resour. Announc.">
        <title>Complete Genome Sequence of Streptococcus salivarius DB-B5, a Novel Probiotic Candidate Isolated from the Supragingival Plaque of a Healthy Female Subject.</title>
        <authorList>
            <person name="Fields F.R."/>
            <person name="Li X."/>
            <person name="Navarre W.W."/>
            <person name="Naito M."/>
        </authorList>
    </citation>
    <scope>NUCLEOTIDE SEQUENCE [LARGE SCALE GENOMIC DNA]</scope>
    <source>
        <strain evidence="12 16">DB-B5</strain>
    </source>
</reference>
<dbReference type="GeneID" id="61565543"/>